<reference evidence="1 2" key="1">
    <citation type="submission" date="2015-07" db="EMBL/GenBank/DDBJ databases">
        <title>The genome of Pseudoloma neurophilia, a relevant intracellular parasite of the zebrafish.</title>
        <authorList>
            <person name="Ndikumana S."/>
            <person name="Pelin A."/>
            <person name="Sanders J."/>
            <person name="Corradi N."/>
        </authorList>
    </citation>
    <scope>NUCLEOTIDE SEQUENCE [LARGE SCALE GENOMIC DNA]</scope>
    <source>
        <strain evidence="1 2">MK1</strain>
    </source>
</reference>
<accession>A0A0R0LZJ1</accession>
<evidence type="ECO:0000313" key="2">
    <source>
        <dbReference type="Proteomes" id="UP000051530"/>
    </source>
</evidence>
<evidence type="ECO:0000313" key="1">
    <source>
        <dbReference type="EMBL" id="KRH94713.1"/>
    </source>
</evidence>
<gene>
    <name evidence="1" type="ORF">M153_1600006293</name>
</gene>
<dbReference type="AlphaFoldDB" id="A0A0R0LZJ1"/>
<dbReference type="Proteomes" id="UP000051530">
    <property type="component" value="Unassembled WGS sequence"/>
</dbReference>
<name>A0A0R0LZJ1_9MICR</name>
<protein>
    <submittedName>
        <fullName evidence="1">Uncharacterized protein</fullName>
    </submittedName>
</protein>
<dbReference type="VEuPathDB" id="MicrosporidiaDB:M153_1600006293"/>
<proteinExistence type="predicted"/>
<organism evidence="1 2">
    <name type="scientific">Pseudoloma neurophilia</name>
    <dbReference type="NCBI Taxonomy" id="146866"/>
    <lineage>
        <taxon>Eukaryota</taxon>
        <taxon>Fungi</taxon>
        <taxon>Fungi incertae sedis</taxon>
        <taxon>Microsporidia</taxon>
        <taxon>Pseudoloma</taxon>
    </lineage>
</organism>
<dbReference type="EMBL" id="LGUB01000038">
    <property type="protein sequence ID" value="KRH94713.1"/>
    <property type="molecule type" value="Genomic_DNA"/>
</dbReference>
<comment type="caution">
    <text evidence="1">The sequence shown here is derived from an EMBL/GenBank/DDBJ whole genome shotgun (WGS) entry which is preliminary data.</text>
</comment>
<keyword evidence="2" id="KW-1185">Reference proteome</keyword>
<sequence length="189" mass="22261">MRDISTKTVNLTKIRSAVDGDRYSAINRAIKDNRTKRGVTNILRRFIPTQEAINRLRNSRNLKDRFIANKRFLELRRKKDGHMANCIFSDIRSKTTIVQYLSHHITVVSQVVYLEDHMIIVCKQTFAKIERKIVFSREKQTTHSHKLLLTAQHNRTSISDKNAQNTPNIYTYINEQFKLKNSKSRYQLL</sequence>